<evidence type="ECO:0000256" key="2">
    <source>
        <dbReference type="RuleBase" id="RU003860"/>
    </source>
</evidence>
<evidence type="ECO:0000256" key="3">
    <source>
        <dbReference type="SAM" id="MobiDB-lite"/>
    </source>
</evidence>
<dbReference type="PIRSF" id="PIRSF003113">
    <property type="entry name" value="BolA"/>
    <property type="match status" value="1"/>
</dbReference>
<feature type="region of interest" description="Disordered" evidence="3">
    <location>
        <begin position="90"/>
        <end position="109"/>
    </location>
</feature>
<evidence type="ECO:0000313" key="4">
    <source>
        <dbReference type="EMBL" id="WXB10229.1"/>
    </source>
</evidence>
<proteinExistence type="inferred from homology"/>
<dbReference type="InterPro" id="IPR036065">
    <property type="entry name" value="BolA-like_sf"/>
</dbReference>
<evidence type="ECO:0000313" key="5">
    <source>
        <dbReference type="Proteomes" id="UP001374803"/>
    </source>
</evidence>
<dbReference type="SUPFAM" id="SSF82657">
    <property type="entry name" value="BolA-like"/>
    <property type="match status" value="1"/>
</dbReference>
<protein>
    <submittedName>
        <fullName evidence="4">BolA family transcriptional regulator</fullName>
    </submittedName>
</protein>
<dbReference type="Gene3D" id="3.30.300.90">
    <property type="entry name" value="BolA-like"/>
    <property type="match status" value="1"/>
</dbReference>
<dbReference type="InterPro" id="IPR002634">
    <property type="entry name" value="BolA"/>
</dbReference>
<dbReference type="PANTHER" id="PTHR46229">
    <property type="entry name" value="BOLA TRANSCRIPTION REGULATOR"/>
    <property type="match status" value="1"/>
</dbReference>
<reference evidence="4" key="1">
    <citation type="submission" date="2021-12" db="EMBL/GenBank/DDBJ databases">
        <title>Discovery of the Pendulisporaceae a myxobacterial family with distinct sporulation behavior and unique specialized metabolism.</title>
        <authorList>
            <person name="Garcia R."/>
            <person name="Popoff A."/>
            <person name="Bader C.D."/>
            <person name="Loehr J."/>
            <person name="Walesch S."/>
            <person name="Walt C."/>
            <person name="Boldt J."/>
            <person name="Bunk B."/>
            <person name="Haeckl F.J.F.P.J."/>
            <person name="Gunesch A.P."/>
            <person name="Birkelbach J."/>
            <person name="Nuebel U."/>
            <person name="Pietschmann T."/>
            <person name="Bach T."/>
            <person name="Mueller R."/>
        </authorList>
    </citation>
    <scope>NUCLEOTIDE SEQUENCE</scope>
    <source>
        <strain evidence="4">MSr11367</strain>
    </source>
</reference>
<dbReference type="Proteomes" id="UP001374803">
    <property type="component" value="Chromosome"/>
</dbReference>
<name>A0ABZ2LKW1_9BACT</name>
<dbReference type="Pfam" id="PF01722">
    <property type="entry name" value="BolA"/>
    <property type="match status" value="1"/>
</dbReference>
<dbReference type="PANTHER" id="PTHR46229:SF2">
    <property type="entry name" value="BOLA-LIKE PROTEIN 1"/>
    <property type="match status" value="1"/>
</dbReference>
<dbReference type="EMBL" id="CP089983">
    <property type="protein sequence ID" value="WXB10229.1"/>
    <property type="molecule type" value="Genomic_DNA"/>
</dbReference>
<organism evidence="4 5">
    <name type="scientific">Pendulispora rubella</name>
    <dbReference type="NCBI Taxonomy" id="2741070"/>
    <lineage>
        <taxon>Bacteria</taxon>
        <taxon>Pseudomonadati</taxon>
        <taxon>Myxococcota</taxon>
        <taxon>Myxococcia</taxon>
        <taxon>Myxococcales</taxon>
        <taxon>Sorangiineae</taxon>
        <taxon>Pendulisporaceae</taxon>
        <taxon>Pendulispora</taxon>
    </lineage>
</organism>
<dbReference type="InterPro" id="IPR050961">
    <property type="entry name" value="BolA/IbaG_stress_morph_reg"/>
</dbReference>
<accession>A0ABZ2LKW1</accession>
<sequence length="109" mass="11903">MARMADRIREKLRDNLAPSVLDVIDESRMHSVPKDAETHFKVVVVSQAFDGLGRVQRHQAVYRILKDELAQGVHALSIISKSPAEWEAEAAVPASPPCLGGSKSESQGN</sequence>
<gene>
    <name evidence="4" type="ORF">LVJ94_23745</name>
</gene>
<keyword evidence="5" id="KW-1185">Reference proteome</keyword>
<evidence type="ECO:0000256" key="1">
    <source>
        <dbReference type="ARBA" id="ARBA00005578"/>
    </source>
</evidence>
<dbReference type="RefSeq" id="WP_394839906.1">
    <property type="nucleotide sequence ID" value="NZ_CP089929.1"/>
</dbReference>
<comment type="similarity">
    <text evidence="1 2">Belongs to the BolA/IbaG family.</text>
</comment>